<feature type="region of interest" description="Disordered" evidence="1">
    <location>
        <begin position="170"/>
        <end position="189"/>
    </location>
</feature>
<dbReference type="RefSeq" id="WP_101395048.1">
    <property type="nucleotide sequence ID" value="NZ_PJNE01000001.1"/>
</dbReference>
<comment type="caution">
    <text evidence="3">The sequence shown here is derived from an EMBL/GenBank/DDBJ whole genome shotgun (WGS) entry which is preliminary data.</text>
</comment>
<name>A0A2N3YI41_9MICO</name>
<dbReference type="AlphaFoldDB" id="A0A2N3YI41"/>
<feature type="domain" description="DUF6671" evidence="2">
    <location>
        <begin position="86"/>
        <end position="283"/>
    </location>
</feature>
<evidence type="ECO:0000256" key="1">
    <source>
        <dbReference type="SAM" id="MobiDB-lite"/>
    </source>
</evidence>
<dbReference type="InterPro" id="IPR046612">
    <property type="entry name" value="DUF6671"/>
</dbReference>
<dbReference type="EMBL" id="PJNE01000001">
    <property type="protein sequence ID" value="PKW26488.1"/>
    <property type="molecule type" value="Genomic_DNA"/>
</dbReference>
<accession>A0A2N3YI41</accession>
<evidence type="ECO:0000313" key="4">
    <source>
        <dbReference type="Proteomes" id="UP000233781"/>
    </source>
</evidence>
<protein>
    <recommendedName>
        <fullName evidence="2">DUF6671 domain-containing protein</fullName>
    </recommendedName>
</protein>
<proteinExistence type="predicted"/>
<reference evidence="3 4" key="1">
    <citation type="submission" date="2017-12" db="EMBL/GenBank/DDBJ databases">
        <title>Sequencing the genomes of 1000 Actinobacteria strains.</title>
        <authorList>
            <person name="Klenk H.-P."/>
        </authorList>
    </citation>
    <scope>NUCLEOTIDE SEQUENCE [LARGE SCALE GENOMIC DNA]</scope>
    <source>
        <strain evidence="3 4">DSM 12806</strain>
    </source>
</reference>
<feature type="region of interest" description="Disordered" evidence="1">
    <location>
        <begin position="1"/>
        <end position="23"/>
    </location>
</feature>
<evidence type="ECO:0000259" key="2">
    <source>
        <dbReference type="Pfam" id="PF20376"/>
    </source>
</evidence>
<gene>
    <name evidence="3" type="ORF">ATL31_1299</name>
</gene>
<keyword evidence="4" id="KW-1185">Reference proteome</keyword>
<dbReference type="Pfam" id="PF20376">
    <property type="entry name" value="DUF6671"/>
    <property type="match status" value="1"/>
</dbReference>
<sequence>MTSIDTTSRPEPRAPGRPRPYVGRPVVMATQHGKAEVVRDLFAAVGLHVIPVAVDTDRFGTFTPEVPRPAGAQAAAEAKARAGAAAGGLPLALASEGSFTPDPDTGLVVQHELLAFLDTESGLTLTGRATGHAPWARSWTVDPDATAALDRVLAQVDLTRTRLVARPDPAAATAPDAAGGAGITKGLGSPESLRDAVRHAARWSSRVVVETDLRADRAPERHPVIRRAAVDLIHRLHTPCPACGRLGFGPDEHTGHAPCSGCGTPTARPTHVVRRCPHCSHEVLDAAAPATAGPGDCPACNP</sequence>
<dbReference type="Proteomes" id="UP000233781">
    <property type="component" value="Unassembled WGS sequence"/>
</dbReference>
<organism evidence="3 4">
    <name type="scientific">Phycicoccus duodecadis</name>
    <dbReference type="NCBI Taxonomy" id="173053"/>
    <lineage>
        <taxon>Bacteria</taxon>
        <taxon>Bacillati</taxon>
        <taxon>Actinomycetota</taxon>
        <taxon>Actinomycetes</taxon>
        <taxon>Micrococcales</taxon>
        <taxon>Intrasporangiaceae</taxon>
        <taxon>Phycicoccus</taxon>
    </lineage>
</organism>
<evidence type="ECO:0000313" key="3">
    <source>
        <dbReference type="EMBL" id="PKW26488.1"/>
    </source>
</evidence>
<dbReference type="OrthoDB" id="9793837at2"/>